<proteinExistence type="inferred from homology"/>
<evidence type="ECO:0000259" key="5">
    <source>
        <dbReference type="Pfam" id="PF13476"/>
    </source>
</evidence>
<evidence type="ECO:0000256" key="1">
    <source>
        <dbReference type="ARBA" id="ARBA00006930"/>
    </source>
</evidence>
<dbReference type="Pfam" id="PF13476">
    <property type="entry name" value="AAA_23"/>
    <property type="match status" value="1"/>
</dbReference>
<dbReference type="EMBL" id="JBFMIA010000012">
    <property type="protein sequence ID" value="MEW9502605.1"/>
    <property type="molecule type" value="Genomic_DNA"/>
</dbReference>
<sequence length="667" mass="78376">MFFKKLEFKNYKTYYGIQSIDLSLTPNDIDEKRNIILFGGLNGAGKTTILKAIRYILFGERGITEEEKKKIFSNTINDTFFNEGGKKCSISLTLELDTKEEYKVEIEWLFDHLKRKVHENRTIQQIGATRNKNIHVTDINAFNRFIDRYIPYNAAPFFIFDGEDIKELITKQDAESMKLTIHKITGLDRTKSLISDLKKLEQSLFKKFSKITDLKTSLRLQDELTKKEEELRTLELRITKYRKQIGEAESQIKEITIERNKKLANNSSSREILIKKQTQVGTQLTIAEENFSKLYQESILGILLNDSIKKLQNSLKRENKLKSEALLQKSLLDPYNEFMEKLLNSPIKPELSNEQIDQIRSLGEEIWLQKQNKYKIEDFNELHDLSNREFQFFTSYPFLDSTRIEKLLSEIENLEQSYSEMEEKILDAPELVDTKTENEKISIINQKLGELKTRYRVASNKATPLKNEIIRLKNNITRVSDNDESTELIGEKLNYVKKIIAYYEEYLVEMTNYKMNKIQEEFKLMLTKLLRKTNEFKSIEFDKSTYSIRLFNDRGQEISVYDRSAGEMQLISSSFIWALIKLSELDLPIVIDTPLGRLDSIHRNHLVKHYYTELSKQVIILSTDTEVTQEYVNLMEKSSAKQYLLDYDENKKYTIIRKGYFDLVEVK</sequence>
<dbReference type="PANTHER" id="PTHR32114:SF2">
    <property type="entry name" value="ABC TRANSPORTER ABCH.3"/>
    <property type="match status" value="1"/>
</dbReference>
<evidence type="ECO:0000313" key="7">
    <source>
        <dbReference type="Proteomes" id="UP001556040"/>
    </source>
</evidence>
<evidence type="ECO:0000256" key="3">
    <source>
        <dbReference type="ARBA" id="ARBA00013368"/>
    </source>
</evidence>
<evidence type="ECO:0000256" key="4">
    <source>
        <dbReference type="SAM" id="Coils"/>
    </source>
</evidence>
<protein>
    <recommendedName>
        <fullName evidence="3">Nuclease SbcCD subunit C</fullName>
    </recommendedName>
</protein>
<feature type="domain" description="Rad50/SbcC-type AAA" evidence="5">
    <location>
        <begin position="5"/>
        <end position="245"/>
    </location>
</feature>
<comment type="subunit">
    <text evidence="2">Heterodimer of SbcC and SbcD.</text>
</comment>
<dbReference type="Gene3D" id="3.40.50.300">
    <property type="entry name" value="P-loop containing nucleotide triphosphate hydrolases"/>
    <property type="match status" value="2"/>
</dbReference>
<feature type="coiled-coil region" evidence="4">
    <location>
        <begin position="217"/>
        <end position="258"/>
    </location>
</feature>
<dbReference type="InterPro" id="IPR027417">
    <property type="entry name" value="P-loop_NTPase"/>
</dbReference>
<organism evidence="6 7">
    <name type="scientific">Jeotgalibacillus marinus</name>
    <dbReference type="NCBI Taxonomy" id="86667"/>
    <lineage>
        <taxon>Bacteria</taxon>
        <taxon>Bacillati</taxon>
        <taxon>Bacillota</taxon>
        <taxon>Bacilli</taxon>
        <taxon>Bacillales</taxon>
        <taxon>Caryophanaceae</taxon>
        <taxon>Jeotgalibacillus</taxon>
    </lineage>
</organism>
<gene>
    <name evidence="6" type="primary">dndD</name>
    <name evidence="6" type="ORF">AB1471_12480</name>
</gene>
<dbReference type="Proteomes" id="UP001556040">
    <property type="component" value="Unassembled WGS sequence"/>
</dbReference>
<keyword evidence="7" id="KW-1185">Reference proteome</keyword>
<name>A0ABV3Q5I9_9BACL</name>
<dbReference type="PANTHER" id="PTHR32114">
    <property type="entry name" value="ABC TRANSPORTER ABCH.3"/>
    <property type="match status" value="1"/>
</dbReference>
<accession>A0ABV3Q5I9</accession>
<evidence type="ECO:0000256" key="2">
    <source>
        <dbReference type="ARBA" id="ARBA00011322"/>
    </source>
</evidence>
<dbReference type="InterPro" id="IPR017599">
    <property type="entry name" value="DNA_S_DndD"/>
</dbReference>
<dbReference type="RefSeq" id="WP_367780097.1">
    <property type="nucleotide sequence ID" value="NZ_JBFMIA010000012.1"/>
</dbReference>
<dbReference type="InterPro" id="IPR038729">
    <property type="entry name" value="Rad50/SbcC_AAA"/>
</dbReference>
<dbReference type="SUPFAM" id="SSF52540">
    <property type="entry name" value="P-loop containing nucleoside triphosphate hydrolases"/>
    <property type="match status" value="1"/>
</dbReference>
<dbReference type="NCBIfam" id="TIGR03185">
    <property type="entry name" value="DNA_S_dndD"/>
    <property type="match status" value="1"/>
</dbReference>
<comment type="caution">
    <text evidence="6">The sequence shown here is derived from an EMBL/GenBank/DDBJ whole genome shotgun (WGS) entry which is preliminary data.</text>
</comment>
<reference evidence="6 7" key="1">
    <citation type="journal article" date="1979" name="Int. J. Syst. Evol. Microbiol.">
        <title>Bacillus globisporus subsp. marinus subsp. nov.</title>
        <authorList>
            <person name="Liu H."/>
        </authorList>
    </citation>
    <scope>NUCLEOTIDE SEQUENCE [LARGE SCALE GENOMIC DNA]</scope>
    <source>
        <strain evidence="6 7">DSM 1297</strain>
    </source>
</reference>
<keyword evidence="4" id="KW-0175">Coiled coil</keyword>
<evidence type="ECO:0000313" key="6">
    <source>
        <dbReference type="EMBL" id="MEW9502605.1"/>
    </source>
</evidence>
<comment type="similarity">
    <text evidence="1">Belongs to the SMC family. SbcC subfamily.</text>
</comment>